<name>I3D5N7_9ARCH</name>
<reference evidence="2 3" key="1">
    <citation type="journal article" date="2012" name="J. Bacteriol.">
        <title>Genome sequence of "Candidatus Nitrosopumilus salaria" BD31, an ammonia-oxidizing archaeon from the San Francisco Bay estuary.</title>
        <authorList>
            <person name="Mosier A.C."/>
            <person name="Allen E.E."/>
            <person name="Kim M."/>
            <person name="Ferriera S."/>
            <person name="Francis C.A."/>
        </authorList>
    </citation>
    <scope>NUCLEOTIDE SEQUENCE [LARGE SCALE GENOMIC DNA]</scope>
    <source>
        <strain evidence="2 3">BD31</strain>
    </source>
</reference>
<keyword evidence="3" id="KW-1185">Reference proteome</keyword>
<evidence type="ECO:0000313" key="2">
    <source>
        <dbReference type="EMBL" id="EIJ67030.1"/>
    </source>
</evidence>
<proteinExistence type="predicted"/>
<feature type="domain" description="CobQ/CobB/MinD/ParA nucleotide binding" evidence="1">
    <location>
        <begin position="4"/>
        <end position="176"/>
    </location>
</feature>
<dbReference type="AlphaFoldDB" id="I3D5N7"/>
<dbReference type="OrthoDB" id="36110at2157"/>
<sequence>MIKILIANPKGGSGKTTLSTNLAGYYASNGKNVCLLDLDKQQSSYSWVRRRPEHLSKISSANNRDALAKKKNIEIAIIDSPAGIRGDKLSDAVKEADWVIVPMQASTYDINATQEFIDILKAEKAVRKERTFVAMLGMRVASRTKAAENLAEYLNDSGFPVIGNLRNAQIYAHTAEHGISLFEMPAYKAKKDLEQWAPLLKWIKNLEK</sequence>
<evidence type="ECO:0000313" key="3">
    <source>
        <dbReference type="Proteomes" id="UP000003423"/>
    </source>
</evidence>
<dbReference type="CDD" id="cd02042">
    <property type="entry name" value="ParAB_family"/>
    <property type="match status" value="1"/>
</dbReference>
<dbReference type="Gene3D" id="3.40.50.300">
    <property type="entry name" value="P-loop containing nucleotide triphosphate hydrolases"/>
    <property type="match status" value="1"/>
</dbReference>
<dbReference type="InterPro" id="IPR050678">
    <property type="entry name" value="DNA_Partitioning_ATPase"/>
</dbReference>
<gene>
    <name evidence="2" type="ORF">BD31_I1790</name>
</gene>
<dbReference type="PANTHER" id="PTHR13696:SF96">
    <property type="entry name" value="COBQ_COBB_MIND_PARA NUCLEOTIDE BINDING DOMAIN-CONTAINING PROTEIN"/>
    <property type="match status" value="1"/>
</dbReference>
<evidence type="ECO:0000259" key="1">
    <source>
        <dbReference type="Pfam" id="PF01656"/>
    </source>
</evidence>
<dbReference type="Pfam" id="PF01656">
    <property type="entry name" value="CbiA"/>
    <property type="match status" value="1"/>
</dbReference>
<dbReference type="InterPro" id="IPR027417">
    <property type="entry name" value="P-loop_NTPase"/>
</dbReference>
<dbReference type="SUPFAM" id="SSF52540">
    <property type="entry name" value="P-loop containing nucleoside triphosphate hydrolases"/>
    <property type="match status" value="1"/>
</dbReference>
<comment type="caution">
    <text evidence="2">The sequence shown here is derived from an EMBL/GenBank/DDBJ whole genome shotgun (WGS) entry which is preliminary data.</text>
</comment>
<dbReference type="GO" id="GO:0016740">
    <property type="term" value="F:transferase activity"/>
    <property type="evidence" value="ECO:0007669"/>
    <property type="project" value="UniProtKB-KW"/>
</dbReference>
<accession>I3D5N7</accession>
<dbReference type="PATRIC" id="fig|859350.6.peg.2"/>
<protein>
    <submittedName>
        <fullName evidence="2">TPR domain/sulfotransferase domain family protein</fullName>
    </submittedName>
</protein>
<dbReference type="InterPro" id="IPR002586">
    <property type="entry name" value="CobQ/CobB/MinD/ParA_Nub-bd_dom"/>
</dbReference>
<dbReference type="Proteomes" id="UP000003423">
    <property type="component" value="Unassembled WGS sequence"/>
</dbReference>
<dbReference type="EMBL" id="AEXL02000001">
    <property type="protein sequence ID" value="EIJ67030.1"/>
    <property type="molecule type" value="Genomic_DNA"/>
</dbReference>
<dbReference type="PANTHER" id="PTHR13696">
    <property type="entry name" value="P-LOOP CONTAINING NUCLEOSIDE TRIPHOSPHATE HYDROLASE"/>
    <property type="match status" value="1"/>
</dbReference>
<organism evidence="2 3">
    <name type="scientific">Candidatus Nitrosopumilus salarius BD31</name>
    <dbReference type="NCBI Taxonomy" id="859350"/>
    <lineage>
        <taxon>Archaea</taxon>
        <taxon>Nitrososphaerota</taxon>
        <taxon>Nitrososphaeria</taxon>
        <taxon>Nitrosopumilales</taxon>
        <taxon>Nitrosopumilaceae</taxon>
        <taxon>Nitrosopumilus</taxon>
    </lineage>
</organism>